<dbReference type="Proteomes" id="UP000515908">
    <property type="component" value="Chromosome 12"/>
</dbReference>
<dbReference type="PROSITE" id="PS00678">
    <property type="entry name" value="WD_REPEATS_1"/>
    <property type="match status" value="2"/>
</dbReference>
<gene>
    <name evidence="14" type="ORF">ADEAN_000642500</name>
</gene>
<evidence type="ECO:0000256" key="2">
    <source>
        <dbReference type="ARBA" id="ARBA00004496"/>
    </source>
</evidence>
<keyword evidence="6" id="KW-0282">Flagellum</keyword>
<dbReference type="GO" id="GO:0031514">
    <property type="term" value="C:motile cilium"/>
    <property type="evidence" value="ECO:0007669"/>
    <property type="project" value="UniProtKB-SubCell"/>
</dbReference>
<dbReference type="SUPFAM" id="SSF50978">
    <property type="entry name" value="WD40 repeat-like"/>
    <property type="match status" value="1"/>
</dbReference>
<evidence type="ECO:0000256" key="5">
    <source>
        <dbReference type="ARBA" id="ARBA00022737"/>
    </source>
</evidence>
<dbReference type="PROSITE" id="PS50294">
    <property type="entry name" value="WD_REPEATS_REGION"/>
    <property type="match status" value="3"/>
</dbReference>
<dbReference type="InterPro" id="IPR036322">
    <property type="entry name" value="WD40_repeat_dom_sf"/>
</dbReference>
<dbReference type="PANTHER" id="PTHR13720:SF14">
    <property type="entry name" value="CILIA- AND FLAGELLA-ASSOCIATED PROTEIN 52"/>
    <property type="match status" value="1"/>
</dbReference>
<dbReference type="GO" id="GO:1990904">
    <property type="term" value="C:ribonucleoprotein complex"/>
    <property type="evidence" value="ECO:0007669"/>
    <property type="project" value="UniProtKB-KW"/>
</dbReference>
<keyword evidence="10" id="KW-0687">Ribonucleoprotein</keyword>
<evidence type="ECO:0000256" key="11">
    <source>
        <dbReference type="ARBA" id="ARBA00029456"/>
    </source>
</evidence>
<feature type="repeat" description="WD" evidence="13">
    <location>
        <begin position="586"/>
        <end position="621"/>
    </location>
</feature>
<dbReference type="InterPro" id="IPR015943">
    <property type="entry name" value="WD40/YVTN_repeat-like_dom_sf"/>
</dbReference>
<evidence type="ECO:0000256" key="3">
    <source>
        <dbReference type="ARBA" id="ARBA00022490"/>
    </source>
</evidence>
<keyword evidence="3" id="KW-0963">Cytoplasm</keyword>
<dbReference type="PROSITE" id="PS50082">
    <property type="entry name" value="WD_REPEATS_2"/>
    <property type="match status" value="5"/>
</dbReference>
<feature type="repeat" description="WD" evidence="13">
    <location>
        <begin position="103"/>
        <end position="146"/>
    </location>
</feature>
<dbReference type="InterPro" id="IPR011047">
    <property type="entry name" value="Quinoprotein_ADH-like_sf"/>
</dbReference>
<keyword evidence="7" id="KW-0689">Ribosomal protein</keyword>
<evidence type="ECO:0000256" key="6">
    <source>
        <dbReference type="ARBA" id="ARBA00022846"/>
    </source>
</evidence>
<sequence length="628" mass="67635">MAQSDIPRLELESVIGFSGKVHGGMISHPDGVHILYPLGACIVVREVGNPKSSDFLYGHNDAITCLAVSPSGRYIASGQSTHAGFQADVCVFDFEERRLIHRMLLHKEKVQSLAFSPDEAFLASIGGVDDKTVVLWDVETGRPLCGAPAHHTETFTVKFFNNNSLKLMTGGEGSLRVWTVDLDSRKMNPIDINMGNMRRQITSIAIEATDKYAYCGTPSGDVICCQLENANVFKMQGPQQKLTGGVKALILNTTGDVVVGSGSGEVKVLSKINLTVQSEAKVRGGVSSIALVGPHYMVGTCTSNMYFINGGNFRSELRMTCHSEAVNDIVFPAGFSAVFASCSGSDIRVWNALKCSELLRIEIPDRSCNCLQFTRDGSMIVSGWSDGKLRAFGPQSGKLVFSINDAHIPESGKRGRAGSKIGVTSITTSASGEFIITGGSDGLVRVWRLNGSSCTLESSMKEHKAAVNALVVSDDDTECVSASDDGTCIVWDLTRFIRRNILYSQTYFRAVEYYVDESQLLTTGSDKSITYWDSVDCNAIREVPGSTTGELNALSISPDGAFIATGGNDRILKVWDYDTGDCVGVGLAHSLSITKVRVAPDCQKIVSVGEEGAIMIWKTDNISVSGLQ</sequence>
<dbReference type="PRINTS" id="PR00320">
    <property type="entry name" value="GPROTEINBRPT"/>
</dbReference>
<dbReference type="PANTHER" id="PTHR13720">
    <property type="entry name" value="WD-40 REPEAT PROTEIN"/>
    <property type="match status" value="1"/>
</dbReference>
<dbReference type="InterPro" id="IPR001680">
    <property type="entry name" value="WD40_rpt"/>
</dbReference>
<reference evidence="14 15" key="1">
    <citation type="submission" date="2020-08" db="EMBL/GenBank/DDBJ databases">
        <authorList>
            <person name="Newling K."/>
            <person name="Davey J."/>
            <person name="Forrester S."/>
        </authorList>
    </citation>
    <scope>NUCLEOTIDE SEQUENCE [LARGE SCALE GENOMIC DNA]</scope>
    <source>
        <strain evidence="15">Crithidia deanei Carvalho (ATCC PRA-265)</strain>
    </source>
</reference>
<dbReference type="InterPro" id="IPR020472">
    <property type="entry name" value="WD40_PAC1"/>
</dbReference>
<dbReference type="AlphaFoldDB" id="A0A7G2CL20"/>
<comment type="similarity">
    <text evidence="11">Belongs to the CFAP52 family.</text>
</comment>
<evidence type="ECO:0000256" key="7">
    <source>
        <dbReference type="ARBA" id="ARBA00022980"/>
    </source>
</evidence>
<keyword evidence="15" id="KW-1185">Reference proteome</keyword>
<dbReference type="SMART" id="SM00320">
    <property type="entry name" value="WD40"/>
    <property type="match status" value="11"/>
</dbReference>
<organism evidence="14 15">
    <name type="scientific">Angomonas deanei</name>
    <dbReference type="NCBI Taxonomy" id="59799"/>
    <lineage>
        <taxon>Eukaryota</taxon>
        <taxon>Discoba</taxon>
        <taxon>Euglenozoa</taxon>
        <taxon>Kinetoplastea</taxon>
        <taxon>Metakinetoplastina</taxon>
        <taxon>Trypanosomatida</taxon>
        <taxon>Trypanosomatidae</taxon>
        <taxon>Strigomonadinae</taxon>
        <taxon>Angomonas</taxon>
    </lineage>
</organism>
<evidence type="ECO:0000256" key="4">
    <source>
        <dbReference type="ARBA" id="ARBA00022574"/>
    </source>
</evidence>
<feature type="repeat" description="WD" evidence="13">
    <location>
        <begin position="460"/>
        <end position="493"/>
    </location>
</feature>
<evidence type="ECO:0000256" key="9">
    <source>
        <dbReference type="ARBA" id="ARBA00023273"/>
    </source>
</evidence>
<evidence type="ECO:0000256" key="13">
    <source>
        <dbReference type="PROSITE-ProRule" id="PRU00221"/>
    </source>
</evidence>
<evidence type="ECO:0000256" key="1">
    <source>
        <dbReference type="ARBA" id="ARBA00004230"/>
    </source>
</evidence>
<proteinExistence type="inferred from homology"/>
<feature type="repeat" description="WD" evidence="13">
    <location>
        <begin position="544"/>
        <end position="585"/>
    </location>
</feature>
<evidence type="ECO:0000313" key="14">
    <source>
        <dbReference type="EMBL" id="CAD2218932.1"/>
    </source>
</evidence>
<keyword evidence="8" id="KW-0969">Cilium</keyword>
<dbReference type="GO" id="GO:0005840">
    <property type="term" value="C:ribosome"/>
    <property type="evidence" value="ECO:0007669"/>
    <property type="project" value="UniProtKB-KW"/>
</dbReference>
<protein>
    <recommendedName>
        <fullName evidence="12">Cilia- and flagella-associated protein 52</fullName>
    </recommendedName>
</protein>
<name>A0A7G2CL20_9TRYP</name>
<keyword evidence="9" id="KW-0966">Cell projection</keyword>
<dbReference type="FunFam" id="2.130.10.10:FF:001320">
    <property type="entry name" value="Predicted protein"/>
    <property type="match status" value="1"/>
</dbReference>
<keyword evidence="5" id="KW-0677">Repeat</keyword>
<dbReference type="Gene3D" id="2.130.10.10">
    <property type="entry name" value="YVTN repeat-like/Quinoprotein amine dehydrogenase"/>
    <property type="match status" value="3"/>
</dbReference>
<dbReference type="InterPro" id="IPR050630">
    <property type="entry name" value="WD_repeat_EMAP"/>
</dbReference>
<dbReference type="SUPFAM" id="SSF50998">
    <property type="entry name" value="Quinoprotein alcohol dehydrogenase-like"/>
    <property type="match status" value="1"/>
</dbReference>
<evidence type="ECO:0000256" key="12">
    <source>
        <dbReference type="ARBA" id="ARBA00029552"/>
    </source>
</evidence>
<dbReference type="InterPro" id="IPR019775">
    <property type="entry name" value="WD40_repeat_CS"/>
</dbReference>
<comment type="subcellular location">
    <subcellularLocation>
        <location evidence="1">Cell projection</location>
        <location evidence="1">Cilium</location>
        <location evidence="1">Flagellum</location>
    </subcellularLocation>
    <subcellularLocation>
        <location evidence="2">Cytoplasm</location>
    </subcellularLocation>
</comment>
<keyword evidence="4 13" id="KW-0853">WD repeat</keyword>
<dbReference type="Pfam" id="PF00400">
    <property type="entry name" value="WD40"/>
    <property type="match status" value="7"/>
</dbReference>
<feature type="repeat" description="WD" evidence="13">
    <location>
        <begin position="416"/>
        <end position="457"/>
    </location>
</feature>
<evidence type="ECO:0000313" key="15">
    <source>
        <dbReference type="Proteomes" id="UP000515908"/>
    </source>
</evidence>
<accession>A0A7G2CL20</accession>
<dbReference type="VEuPathDB" id="TriTrypDB:ADEAN_000642500"/>
<evidence type="ECO:0000256" key="8">
    <source>
        <dbReference type="ARBA" id="ARBA00023069"/>
    </source>
</evidence>
<dbReference type="GO" id="GO:0005930">
    <property type="term" value="C:axoneme"/>
    <property type="evidence" value="ECO:0007669"/>
    <property type="project" value="UniProtKB-ARBA"/>
</dbReference>
<dbReference type="FunFam" id="2.130.10.10:FF:000207">
    <property type="entry name" value="Cilia- and flagella-associated protein 52"/>
    <property type="match status" value="1"/>
</dbReference>
<evidence type="ECO:0000256" key="10">
    <source>
        <dbReference type="ARBA" id="ARBA00023274"/>
    </source>
</evidence>
<dbReference type="EMBL" id="LR877156">
    <property type="protein sequence ID" value="CAD2218932.1"/>
    <property type="molecule type" value="Genomic_DNA"/>
</dbReference>